<keyword evidence="3" id="KW-1185">Reference proteome</keyword>
<dbReference type="CDD" id="cd04301">
    <property type="entry name" value="NAT_SF"/>
    <property type="match status" value="1"/>
</dbReference>
<evidence type="ECO:0000313" key="2">
    <source>
        <dbReference type="EMBL" id="MDQ0253528.1"/>
    </source>
</evidence>
<comment type="caution">
    <text evidence="2">The sequence shown here is derived from an EMBL/GenBank/DDBJ whole genome shotgun (WGS) entry which is preliminary data.</text>
</comment>
<reference evidence="2 3" key="1">
    <citation type="submission" date="2023-07" db="EMBL/GenBank/DDBJ databases">
        <title>Genomic Encyclopedia of Type Strains, Phase IV (KMG-IV): sequencing the most valuable type-strain genomes for metagenomic binning, comparative biology and taxonomic classification.</title>
        <authorList>
            <person name="Goeker M."/>
        </authorList>
    </citation>
    <scope>NUCLEOTIDE SEQUENCE [LARGE SCALE GENOMIC DNA]</scope>
    <source>
        <strain evidence="2 3">DSM 9768</strain>
    </source>
</reference>
<dbReference type="InterPro" id="IPR000182">
    <property type="entry name" value="GNAT_dom"/>
</dbReference>
<name>A0ABT9ZQL5_9BACI</name>
<dbReference type="EMBL" id="JAUSUG010000003">
    <property type="protein sequence ID" value="MDQ0253528.1"/>
    <property type="molecule type" value="Genomic_DNA"/>
</dbReference>
<evidence type="ECO:0000259" key="1">
    <source>
        <dbReference type="PROSITE" id="PS51186"/>
    </source>
</evidence>
<sequence>MGKVETKKCYMRNGEAFFLRTAFPDDAEKVLEFNKTIICKEPYLITTEEEFKLTVNQQKCFLQKMLEGVSKLAILAEYNGEIVGTLDFHGGQKRRIEHQGSFGMSVKKEFRNQGIGKILLTEFLEWAKNNSKIEKVCLEVVSENSNAVRLYRNSGFHEEGRKKNAIKIDVGKYYDLISMACFVKAK</sequence>
<proteinExistence type="predicted"/>
<dbReference type="PANTHER" id="PTHR43415:SF3">
    <property type="entry name" value="GNAT-FAMILY ACETYLTRANSFERASE"/>
    <property type="match status" value="1"/>
</dbReference>
<dbReference type="PROSITE" id="PS51186">
    <property type="entry name" value="GNAT"/>
    <property type="match status" value="1"/>
</dbReference>
<protein>
    <submittedName>
        <fullName evidence="2">RimJ/RimL family protein N-acetyltransferase</fullName>
    </submittedName>
</protein>
<accession>A0ABT9ZQL5</accession>
<dbReference type="Proteomes" id="UP001230005">
    <property type="component" value="Unassembled WGS sequence"/>
</dbReference>
<dbReference type="PANTHER" id="PTHR43415">
    <property type="entry name" value="SPERMIDINE N(1)-ACETYLTRANSFERASE"/>
    <property type="match status" value="1"/>
</dbReference>
<dbReference type="SUPFAM" id="SSF55729">
    <property type="entry name" value="Acyl-CoA N-acyltransferases (Nat)"/>
    <property type="match status" value="1"/>
</dbReference>
<dbReference type="Pfam" id="PF00583">
    <property type="entry name" value="Acetyltransf_1"/>
    <property type="match status" value="1"/>
</dbReference>
<feature type="domain" description="N-acetyltransferase" evidence="1">
    <location>
        <begin position="17"/>
        <end position="177"/>
    </location>
</feature>
<gene>
    <name evidence="2" type="ORF">J2S74_000900</name>
</gene>
<evidence type="ECO:0000313" key="3">
    <source>
        <dbReference type="Proteomes" id="UP001230005"/>
    </source>
</evidence>
<dbReference type="Gene3D" id="3.40.630.30">
    <property type="match status" value="1"/>
</dbReference>
<dbReference type="InterPro" id="IPR016181">
    <property type="entry name" value="Acyl_CoA_acyltransferase"/>
</dbReference>
<organism evidence="2 3">
    <name type="scientific">Evansella vedderi</name>
    <dbReference type="NCBI Taxonomy" id="38282"/>
    <lineage>
        <taxon>Bacteria</taxon>
        <taxon>Bacillati</taxon>
        <taxon>Bacillota</taxon>
        <taxon>Bacilli</taxon>
        <taxon>Bacillales</taxon>
        <taxon>Bacillaceae</taxon>
        <taxon>Evansella</taxon>
    </lineage>
</organism>
<dbReference type="RefSeq" id="WP_307322326.1">
    <property type="nucleotide sequence ID" value="NZ_JAUSUG010000003.1"/>
</dbReference>